<keyword evidence="3" id="KW-1185">Reference proteome</keyword>
<dbReference type="PANTHER" id="PTHR30290">
    <property type="entry name" value="PERIPLASMIC BINDING COMPONENT OF ABC TRANSPORTER"/>
    <property type="match status" value="1"/>
</dbReference>
<dbReference type="PIRSF" id="PIRSF002741">
    <property type="entry name" value="MppA"/>
    <property type="match status" value="1"/>
</dbReference>
<feature type="domain" description="Solute-binding protein family 5" evidence="1">
    <location>
        <begin position="122"/>
        <end position="495"/>
    </location>
</feature>
<accession>A0ABT1HRV9</accession>
<dbReference type="Proteomes" id="UP001205311">
    <property type="component" value="Unassembled WGS sequence"/>
</dbReference>
<dbReference type="PANTHER" id="PTHR30290:SF83">
    <property type="entry name" value="ABC TRANSPORTER SUBSTRATE-BINDING PROTEIN"/>
    <property type="match status" value="1"/>
</dbReference>
<proteinExistence type="predicted"/>
<name>A0ABT1HRV9_STRSD</name>
<sequence length="575" mass="62021">MPYLGTTERKLAVLARIPLAAHAPPGGWGVGSGPRQGIRSHEENEMTYRKRMAAVGAAVGLLVGTAACSMNTQTGGSSGVLRVDNGADPTHLAPQQNTGSQVAMALCEPLTGLNPSTGAVEMRAATSVDSPDAQHYTIKIREGRKFHNGEDVTAHSFADAWNATAYGPNGWLGNTTFSPVAGYDEMNTTGTPAVKELSGVKVVDDHTLQVTLKTPNADFPMVLSTLGTCPMPKSGLADPKAYDNAPVGNGPYKFVKWDHNQQVVVERWEDYPGQKPDAKQIVFKVYQSPDTAYRDVQAGQLDVLRNLPTNLIKDARQSLGDKRTTEVEQQTLIVQMLVPQYVEELRDPRLRQALSMVIDREGLANALLQGGAAPAYSMLSNVANGYRDKSCAACVRDVAKAKELAAQAGGFRKPVVLWYSVGASTQYLEQVAQAVANSVRQDLGVEVQLKPVRGPELQSAYQSNALTGPVINLWGLAYPSADQFLSMFRQGGDGNEYTRYDNPAANELMRQALSAQDKATAARLWGQAEDALLADMPSVPLFFPKAFVAHSECVKVGNVYGDVQYYRSALTCQGK</sequence>
<dbReference type="EMBL" id="JAMTCP010000007">
    <property type="protein sequence ID" value="MCP2258253.1"/>
    <property type="molecule type" value="Genomic_DNA"/>
</dbReference>
<dbReference type="CDD" id="cd00995">
    <property type="entry name" value="PBP2_NikA_DppA_OppA_like"/>
    <property type="match status" value="1"/>
</dbReference>
<dbReference type="Gene3D" id="3.10.105.10">
    <property type="entry name" value="Dipeptide-binding Protein, Domain 3"/>
    <property type="match status" value="1"/>
</dbReference>
<protein>
    <submittedName>
        <fullName evidence="2">Peptide/nickel transport system substrate-binding protein</fullName>
    </submittedName>
</protein>
<evidence type="ECO:0000259" key="1">
    <source>
        <dbReference type="Pfam" id="PF00496"/>
    </source>
</evidence>
<gene>
    <name evidence="2" type="ORF">LX15_001947</name>
</gene>
<reference evidence="2 3" key="1">
    <citation type="submission" date="2022-06" db="EMBL/GenBank/DDBJ databases">
        <title>Genomic Encyclopedia of Archaeal and Bacterial Type Strains, Phase II (KMG-II): from individual species to whole genera.</title>
        <authorList>
            <person name="Goeker M."/>
        </authorList>
    </citation>
    <scope>NUCLEOTIDE SEQUENCE [LARGE SCALE GENOMIC DNA]</scope>
    <source>
        <strain evidence="2 3">DSM 40477</strain>
    </source>
</reference>
<organism evidence="2 3">
    <name type="scientific">Streptoalloteichus tenebrarius (strain ATCC 17920 / DSM 40477 / JCM 4838 / CBS 697.72 / NBRC 16177 / NCIMB 11028 / NRRL B-12390 / A12253. 1 / ISP 5477)</name>
    <name type="common">Streptomyces tenebrarius</name>
    <dbReference type="NCBI Taxonomy" id="1933"/>
    <lineage>
        <taxon>Bacteria</taxon>
        <taxon>Bacillati</taxon>
        <taxon>Actinomycetota</taxon>
        <taxon>Actinomycetes</taxon>
        <taxon>Pseudonocardiales</taxon>
        <taxon>Pseudonocardiaceae</taxon>
        <taxon>Streptoalloteichus</taxon>
    </lineage>
</organism>
<dbReference type="Pfam" id="PF00496">
    <property type="entry name" value="SBP_bac_5"/>
    <property type="match status" value="1"/>
</dbReference>
<dbReference type="Gene3D" id="3.90.76.10">
    <property type="entry name" value="Dipeptide-binding Protein, Domain 1"/>
    <property type="match status" value="1"/>
</dbReference>
<dbReference type="InterPro" id="IPR039424">
    <property type="entry name" value="SBP_5"/>
</dbReference>
<dbReference type="SUPFAM" id="SSF53850">
    <property type="entry name" value="Periplasmic binding protein-like II"/>
    <property type="match status" value="1"/>
</dbReference>
<dbReference type="Gene3D" id="3.40.190.10">
    <property type="entry name" value="Periplasmic binding protein-like II"/>
    <property type="match status" value="1"/>
</dbReference>
<dbReference type="InterPro" id="IPR000914">
    <property type="entry name" value="SBP_5_dom"/>
</dbReference>
<comment type="caution">
    <text evidence="2">The sequence shown here is derived from an EMBL/GenBank/DDBJ whole genome shotgun (WGS) entry which is preliminary data.</text>
</comment>
<evidence type="ECO:0000313" key="2">
    <source>
        <dbReference type="EMBL" id="MCP2258253.1"/>
    </source>
</evidence>
<evidence type="ECO:0000313" key="3">
    <source>
        <dbReference type="Proteomes" id="UP001205311"/>
    </source>
</evidence>
<dbReference type="InterPro" id="IPR030678">
    <property type="entry name" value="Peptide/Ni-bd"/>
</dbReference>